<evidence type="ECO:0000313" key="2">
    <source>
        <dbReference type="EMBL" id="ROL42989.1"/>
    </source>
</evidence>
<sequence length="110" mass="12409">MEMEDSVEMEIESAKEKRCRKDLHSYACKVAEGGTCNTNPNTPEKRPPKKAKNDGENEPSLNEIQENIICVLTAKIDQRVDQIDIAVKQNTLQIEGLKKSLDNCYQDIAD</sequence>
<protein>
    <submittedName>
        <fullName evidence="2">Uncharacterized protein</fullName>
    </submittedName>
</protein>
<name>A0A3N0Y9P8_ANAGA</name>
<evidence type="ECO:0000256" key="1">
    <source>
        <dbReference type="SAM" id="MobiDB-lite"/>
    </source>
</evidence>
<accession>A0A3N0Y9P8</accession>
<proteinExistence type="predicted"/>
<reference evidence="2 3" key="1">
    <citation type="submission" date="2018-10" db="EMBL/GenBank/DDBJ databases">
        <title>Genome assembly for a Yunnan-Guizhou Plateau 3E fish, Anabarilius grahami (Regan), and its evolutionary and genetic applications.</title>
        <authorList>
            <person name="Jiang W."/>
        </authorList>
    </citation>
    <scope>NUCLEOTIDE SEQUENCE [LARGE SCALE GENOMIC DNA]</scope>
    <source>
        <strain evidence="2">AG-KIZ</strain>
        <tissue evidence="2">Muscle</tissue>
    </source>
</reference>
<dbReference type="EMBL" id="RJVU01048958">
    <property type="protein sequence ID" value="ROL42989.1"/>
    <property type="molecule type" value="Genomic_DNA"/>
</dbReference>
<comment type="caution">
    <text evidence="2">The sequence shown here is derived from an EMBL/GenBank/DDBJ whole genome shotgun (WGS) entry which is preliminary data.</text>
</comment>
<feature type="region of interest" description="Disordered" evidence="1">
    <location>
        <begin position="33"/>
        <end position="60"/>
    </location>
</feature>
<gene>
    <name evidence="2" type="ORF">DPX16_5542</name>
</gene>
<organism evidence="2 3">
    <name type="scientific">Anabarilius grahami</name>
    <name type="common">Kanglang fish</name>
    <name type="synonym">Barilius grahami</name>
    <dbReference type="NCBI Taxonomy" id="495550"/>
    <lineage>
        <taxon>Eukaryota</taxon>
        <taxon>Metazoa</taxon>
        <taxon>Chordata</taxon>
        <taxon>Craniata</taxon>
        <taxon>Vertebrata</taxon>
        <taxon>Euteleostomi</taxon>
        <taxon>Actinopterygii</taxon>
        <taxon>Neopterygii</taxon>
        <taxon>Teleostei</taxon>
        <taxon>Ostariophysi</taxon>
        <taxon>Cypriniformes</taxon>
        <taxon>Xenocyprididae</taxon>
        <taxon>Xenocypridinae</taxon>
        <taxon>Xenocypridinae incertae sedis</taxon>
        <taxon>Anabarilius</taxon>
    </lineage>
</organism>
<dbReference type="AlphaFoldDB" id="A0A3N0Y9P8"/>
<feature type="compositionally biased region" description="Basic and acidic residues" evidence="1">
    <location>
        <begin position="43"/>
        <end position="55"/>
    </location>
</feature>
<dbReference type="Proteomes" id="UP000281406">
    <property type="component" value="Unassembled WGS sequence"/>
</dbReference>
<keyword evidence="3" id="KW-1185">Reference proteome</keyword>
<evidence type="ECO:0000313" key="3">
    <source>
        <dbReference type="Proteomes" id="UP000281406"/>
    </source>
</evidence>